<evidence type="ECO:0000256" key="1">
    <source>
        <dbReference type="ARBA" id="ARBA00001933"/>
    </source>
</evidence>
<dbReference type="GO" id="GO:0019346">
    <property type="term" value="P:transsulfuration"/>
    <property type="evidence" value="ECO:0007669"/>
    <property type="project" value="InterPro"/>
</dbReference>
<dbReference type="GO" id="GO:0030170">
    <property type="term" value="F:pyridoxal phosphate binding"/>
    <property type="evidence" value="ECO:0007669"/>
    <property type="project" value="InterPro"/>
</dbReference>
<evidence type="ECO:0000256" key="4">
    <source>
        <dbReference type="RuleBase" id="RU362118"/>
    </source>
</evidence>
<dbReference type="AlphaFoldDB" id="A0A1I1MA11"/>
<dbReference type="PIRSF" id="PIRSF001434">
    <property type="entry name" value="CGS"/>
    <property type="match status" value="1"/>
</dbReference>
<keyword evidence="6" id="KW-1185">Reference proteome</keyword>
<sequence>MSYIETDLIHAGKTFNASRAVVPPIYQTATYFAEANPEDYLKTATEPRHPYFYHRHGNPVSSQTAELLAKLEGTEAALLTATGMAAISTAVLSVVKAGDHVVAQQSHYSAASILLKELLPQFGVEVSFFDQTDNTSLDAVIRPNTSLIYLETPSNPNLAITDLAYVGASARSRGITTICDNTFASPINQRPADFDIDIVVHSATKYLGGHSDLTAGVICGSQEAVNLAWKKLLSLGGALAPFDAWLLLRGLRTLSLRVKQINANALALAEWFQVHPLIKRVLYCGLPSHPQHQLAKQQMNGFTGMLCIEVDGKDEQEQFVRAQTVLNHLQVFANAASLGEVESLAVHPASMWGLHHSPEQKLKAGINDGMLRISVGIEHIEDLITDFEQGLAQI</sequence>
<dbReference type="Gene3D" id="3.90.1150.10">
    <property type="entry name" value="Aspartate Aminotransferase, domain 1"/>
    <property type="match status" value="1"/>
</dbReference>
<evidence type="ECO:0000256" key="3">
    <source>
        <dbReference type="PIRSR" id="PIRSR001434-2"/>
    </source>
</evidence>
<keyword evidence="5" id="KW-0456">Lyase</keyword>
<reference evidence="5 6" key="1">
    <citation type="submission" date="2016-10" db="EMBL/GenBank/DDBJ databases">
        <authorList>
            <person name="de Groot N.N."/>
        </authorList>
    </citation>
    <scope>NUCLEOTIDE SEQUENCE [LARGE SCALE GENOMIC DNA]</scope>
    <source>
        <strain evidence="5 6">DSM 22900</strain>
    </source>
</reference>
<comment type="cofactor">
    <cofactor evidence="1 4">
        <name>pyridoxal 5'-phosphate</name>
        <dbReference type="ChEBI" id="CHEBI:597326"/>
    </cofactor>
</comment>
<evidence type="ECO:0000313" key="5">
    <source>
        <dbReference type="EMBL" id="SFC82174.1"/>
    </source>
</evidence>
<dbReference type="CDD" id="cd00614">
    <property type="entry name" value="CGS_like"/>
    <property type="match status" value="1"/>
</dbReference>
<dbReference type="GO" id="GO:0004123">
    <property type="term" value="F:cystathionine gamma-lyase activity"/>
    <property type="evidence" value="ECO:0007669"/>
    <property type="project" value="TreeGrafter"/>
</dbReference>
<evidence type="ECO:0000313" key="6">
    <source>
        <dbReference type="Proteomes" id="UP000199577"/>
    </source>
</evidence>
<dbReference type="Gene3D" id="3.40.640.10">
    <property type="entry name" value="Type I PLP-dependent aspartate aminotransferase-like (Major domain)"/>
    <property type="match status" value="1"/>
</dbReference>
<name>A0A1I1MA11_9SPHI</name>
<dbReference type="SUPFAM" id="SSF53383">
    <property type="entry name" value="PLP-dependent transferases"/>
    <property type="match status" value="1"/>
</dbReference>
<dbReference type="STRING" id="623281.SAMN05421747_13115"/>
<dbReference type="Proteomes" id="UP000199577">
    <property type="component" value="Unassembled WGS sequence"/>
</dbReference>
<evidence type="ECO:0000256" key="2">
    <source>
        <dbReference type="ARBA" id="ARBA00022898"/>
    </source>
</evidence>
<accession>A0A1I1MA11</accession>
<proteinExistence type="inferred from homology"/>
<dbReference type="GO" id="GO:0005737">
    <property type="term" value="C:cytoplasm"/>
    <property type="evidence" value="ECO:0007669"/>
    <property type="project" value="TreeGrafter"/>
</dbReference>
<feature type="modified residue" description="N6-(pyridoxal phosphate)lysine" evidence="3">
    <location>
        <position position="205"/>
    </location>
</feature>
<dbReference type="PANTHER" id="PTHR11808">
    <property type="entry name" value="TRANS-SULFURATION ENZYME FAMILY MEMBER"/>
    <property type="match status" value="1"/>
</dbReference>
<dbReference type="PANTHER" id="PTHR11808:SF85">
    <property type="entry name" value="CYSTATHIONINE GAMMA-LYASE-RELATED"/>
    <property type="match status" value="1"/>
</dbReference>
<dbReference type="GO" id="GO:0019343">
    <property type="term" value="P:cysteine biosynthetic process via cystathionine"/>
    <property type="evidence" value="ECO:0007669"/>
    <property type="project" value="TreeGrafter"/>
</dbReference>
<protein>
    <submittedName>
        <fullName evidence="5">Methionine-gamma-lyase</fullName>
    </submittedName>
</protein>
<keyword evidence="2 3" id="KW-0663">Pyridoxal phosphate</keyword>
<dbReference type="EMBL" id="FOLL01000031">
    <property type="protein sequence ID" value="SFC82174.1"/>
    <property type="molecule type" value="Genomic_DNA"/>
</dbReference>
<organism evidence="5 6">
    <name type="scientific">Parapedobacter composti</name>
    <dbReference type="NCBI Taxonomy" id="623281"/>
    <lineage>
        <taxon>Bacteria</taxon>
        <taxon>Pseudomonadati</taxon>
        <taxon>Bacteroidota</taxon>
        <taxon>Sphingobacteriia</taxon>
        <taxon>Sphingobacteriales</taxon>
        <taxon>Sphingobacteriaceae</taxon>
        <taxon>Parapedobacter</taxon>
    </lineage>
</organism>
<dbReference type="OrthoDB" id="9773476at2"/>
<dbReference type="InterPro" id="IPR015421">
    <property type="entry name" value="PyrdxlP-dep_Trfase_major"/>
</dbReference>
<dbReference type="InterPro" id="IPR015424">
    <property type="entry name" value="PyrdxlP-dep_Trfase"/>
</dbReference>
<comment type="similarity">
    <text evidence="4">Belongs to the trans-sulfuration enzymes family.</text>
</comment>
<dbReference type="PROSITE" id="PS00868">
    <property type="entry name" value="CYS_MET_METAB_PP"/>
    <property type="match status" value="1"/>
</dbReference>
<dbReference type="Pfam" id="PF01053">
    <property type="entry name" value="Cys_Met_Meta_PP"/>
    <property type="match status" value="1"/>
</dbReference>
<dbReference type="InterPro" id="IPR054542">
    <property type="entry name" value="Cys_met_metab_PP"/>
</dbReference>
<dbReference type="RefSeq" id="WP_090975158.1">
    <property type="nucleotide sequence ID" value="NZ_FOLL01000031.1"/>
</dbReference>
<gene>
    <name evidence="5" type="ORF">SAMN05421747_13115</name>
</gene>
<dbReference type="InterPro" id="IPR000277">
    <property type="entry name" value="Cys/Met-Metab_PyrdxlP-dep_enz"/>
</dbReference>
<dbReference type="InterPro" id="IPR015422">
    <property type="entry name" value="PyrdxlP-dep_Trfase_small"/>
</dbReference>
<dbReference type="FunFam" id="3.40.640.10:FF:000046">
    <property type="entry name" value="Cystathionine gamma-lyase"/>
    <property type="match status" value="1"/>
</dbReference>